<accession>A0A0N5BCC6</accession>
<proteinExistence type="predicted"/>
<organism evidence="1 2">
    <name type="scientific">Strongyloides papillosus</name>
    <name type="common">Intestinal threadworm</name>
    <dbReference type="NCBI Taxonomy" id="174720"/>
    <lineage>
        <taxon>Eukaryota</taxon>
        <taxon>Metazoa</taxon>
        <taxon>Ecdysozoa</taxon>
        <taxon>Nematoda</taxon>
        <taxon>Chromadorea</taxon>
        <taxon>Rhabditida</taxon>
        <taxon>Tylenchina</taxon>
        <taxon>Panagrolaimomorpha</taxon>
        <taxon>Strongyloidoidea</taxon>
        <taxon>Strongyloididae</taxon>
        <taxon>Strongyloides</taxon>
    </lineage>
</organism>
<name>A0A0N5BCC6_STREA</name>
<dbReference type="WBParaSite" id="SPAL_0000367500.1">
    <property type="protein sequence ID" value="SPAL_0000367500.1"/>
    <property type="gene ID" value="SPAL_0000367500"/>
</dbReference>
<keyword evidence="1" id="KW-1185">Reference proteome</keyword>
<sequence length="144" mass="16530">MAIQNCPMTPIKDVITRASEVAQNDAALQMQIIRKIMEDMYGGNWGVIVIKDIPLISDVIHWTIPDSKNEDGSPAFCLQVHKSWQYNVFRTGEVDNEDRVQIEDIIRDMKEHKVVPKKILASEFDKKLTTELGKKWLLGLTKKH</sequence>
<reference evidence="2" key="1">
    <citation type="submission" date="2017-02" db="UniProtKB">
        <authorList>
            <consortium name="WormBaseParasite"/>
        </authorList>
    </citation>
    <scope>IDENTIFICATION</scope>
</reference>
<dbReference type="Proteomes" id="UP000046392">
    <property type="component" value="Unplaced"/>
</dbReference>
<dbReference type="AlphaFoldDB" id="A0A0N5BCC6"/>
<protein>
    <submittedName>
        <fullName evidence="2">Dynein light chain</fullName>
    </submittedName>
</protein>
<evidence type="ECO:0000313" key="1">
    <source>
        <dbReference type="Proteomes" id="UP000046392"/>
    </source>
</evidence>
<evidence type="ECO:0000313" key="2">
    <source>
        <dbReference type="WBParaSite" id="SPAL_0000367500.1"/>
    </source>
</evidence>